<proteinExistence type="predicted"/>
<dbReference type="InParanoid" id="A0A1I5GQ39"/>
<evidence type="ECO:0000313" key="2">
    <source>
        <dbReference type="Proteomes" id="UP000183413"/>
    </source>
</evidence>
<dbReference type="AlphaFoldDB" id="A0A1I5GQ39"/>
<keyword evidence="2" id="KW-1185">Reference proteome</keyword>
<name>A0A1I5GQ39_9ACTN</name>
<reference evidence="1 2" key="1">
    <citation type="submission" date="2016-10" db="EMBL/GenBank/DDBJ databases">
        <authorList>
            <person name="de Groot N.N."/>
        </authorList>
    </citation>
    <scope>NUCLEOTIDE SEQUENCE [LARGE SCALE GENOMIC DNA]</scope>
    <source>
        <strain evidence="1 2">DSM 43067</strain>
    </source>
</reference>
<gene>
    <name evidence="1" type="ORF">SAMN04489713_105340</name>
</gene>
<dbReference type="STRING" id="1993.SAMN04489713_105340"/>
<dbReference type="Proteomes" id="UP000183413">
    <property type="component" value="Unassembled WGS sequence"/>
</dbReference>
<protein>
    <submittedName>
        <fullName evidence="1">Uncharacterized protein</fullName>
    </submittedName>
</protein>
<evidence type="ECO:0000313" key="1">
    <source>
        <dbReference type="EMBL" id="SFO38020.1"/>
    </source>
</evidence>
<sequence length="47" mass="5468">MNHTVCDDEFARPYNAWAWHILPRTVKIPATLPHTARALTRRRLTLG</sequence>
<dbReference type="EMBL" id="FOVH01000005">
    <property type="protein sequence ID" value="SFO38020.1"/>
    <property type="molecule type" value="Genomic_DNA"/>
</dbReference>
<accession>A0A1I5GQ39</accession>
<organism evidence="1 2">
    <name type="scientific">Actinomadura madurae</name>
    <dbReference type="NCBI Taxonomy" id="1993"/>
    <lineage>
        <taxon>Bacteria</taxon>
        <taxon>Bacillati</taxon>
        <taxon>Actinomycetota</taxon>
        <taxon>Actinomycetes</taxon>
        <taxon>Streptosporangiales</taxon>
        <taxon>Thermomonosporaceae</taxon>
        <taxon>Actinomadura</taxon>
    </lineage>
</organism>